<feature type="region of interest" description="Disordered" evidence="1">
    <location>
        <begin position="1"/>
        <end position="68"/>
    </location>
</feature>
<accession>A0A7S0E6J2</accession>
<evidence type="ECO:0000256" key="1">
    <source>
        <dbReference type="SAM" id="MobiDB-lite"/>
    </source>
</evidence>
<protein>
    <submittedName>
        <fullName evidence="2">Uncharacterized protein</fullName>
    </submittedName>
</protein>
<gene>
    <name evidence="2" type="ORF">PANT1444_LOCUS4460</name>
</gene>
<feature type="region of interest" description="Disordered" evidence="1">
    <location>
        <begin position="82"/>
        <end position="146"/>
    </location>
</feature>
<name>A0A7S0E6J2_9EUKA</name>
<dbReference type="AlphaFoldDB" id="A0A7S0E6J2"/>
<feature type="compositionally biased region" description="Polar residues" evidence="1">
    <location>
        <begin position="26"/>
        <end position="61"/>
    </location>
</feature>
<proteinExistence type="predicted"/>
<dbReference type="EMBL" id="HBEP01007916">
    <property type="protein sequence ID" value="CAD8475803.1"/>
    <property type="molecule type" value="Transcribed_RNA"/>
</dbReference>
<evidence type="ECO:0000313" key="2">
    <source>
        <dbReference type="EMBL" id="CAD8475803.1"/>
    </source>
</evidence>
<reference evidence="2" key="1">
    <citation type="submission" date="2021-01" db="EMBL/GenBank/DDBJ databases">
        <authorList>
            <person name="Corre E."/>
            <person name="Pelletier E."/>
            <person name="Niang G."/>
            <person name="Scheremetjew M."/>
            <person name="Finn R."/>
            <person name="Kale V."/>
            <person name="Holt S."/>
            <person name="Cochrane G."/>
            <person name="Meng A."/>
            <person name="Brown T."/>
            <person name="Cohen L."/>
        </authorList>
    </citation>
    <scope>NUCLEOTIDE SEQUENCE</scope>
    <source>
        <strain evidence="2">CCMP1374</strain>
    </source>
</reference>
<feature type="compositionally biased region" description="Basic residues" evidence="1">
    <location>
        <begin position="137"/>
        <end position="146"/>
    </location>
</feature>
<organism evidence="2">
    <name type="scientific">Phaeocystis antarctica</name>
    <dbReference type="NCBI Taxonomy" id="33657"/>
    <lineage>
        <taxon>Eukaryota</taxon>
        <taxon>Haptista</taxon>
        <taxon>Haptophyta</taxon>
        <taxon>Prymnesiophyceae</taxon>
        <taxon>Phaeocystales</taxon>
        <taxon>Phaeocystaceae</taxon>
        <taxon>Phaeocystis</taxon>
    </lineage>
</organism>
<sequence>MLDSFRSVPDSKLFGKTFSRTKDRSGPQTGPSKKTVSATDTTPAPSPITQGSANKTRNMISKSPAAAEAEFSSINRMFAEIDASELDLEPTKKAKPKGGAKSPDAQEETGSSKAGSVKAKPARGKAKESKGVTKSKEPKRKSKRSA</sequence>
<feature type="compositionally biased region" description="Basic and acidic residues" evidence="1">
    <location>
        <begin position="125"/>
        <end position="136"/>
    </location>
</feature>